<dbReference type="EMBL" id="FLQS01000032">
    <property type="protein sequence ID" value="SBS76922.1"/>
    <property type="molecule type" value="Genomic_DNA"/>
</dbReference>
<dbReference type="AlphaFoldDB" id="A0A1Y5PE16"/>
<accession>A0A1Y5PE16</accession>
<organism evidence="1">
    <name type="scientific">uncultured Mycobacterium sp</name>
    <dbReference type="NCBI Taxonomy" id="171292"/>
    <lineage>
        <taxon>Bacteria</taxon>
        <taxon>Bacillati</taxon>
        <taxon>Actinomycetota</taxon>
        <taxon>Actinomycetes</taxon>
        <taxon>Mycobacteriales</taxon>
        <taxon>Mycobacteriaceae</taxon>
        <taxon>Mycobacterium</taxon>
        <taxon>environmental samples</taxon>
    </lineage>
</organism>
<protein>
    <recommendedName>
        <fullName evidence="2">DUF2563 domain-containing protein</fullName>
    </recommendedName>
</protein>
<dbReference type="Pfam" id="PF10817">
    <property type="entry name" value="DUF2563"/>
    <property type="match status" value="1"/>
</dbReference>
<name>A0A1Y5PE16_9MYCO</name>
<sequence>MQVDVDEMRSGANRSYNAATFAMEGADQLSRAIVGASIFGEFPAAESFHGALSEAHSNHIARLRKHQNRLGVLGDKGHKTASVFIDMEERNAEALRSVL</sequence>
<evidence type="ECO:0000313" key="1">
    <source>
        <dbReference type="EMBL" id="SBS76922.1"/>
    </source>
</evidence>
<reference evidence="1" key="1">
    <citation type="submission" date="2016-03" db="EMBL/GenBank/DDBJ databases">
        <authorList>
            <person name="Ploux O."/>
        </authorList>
    </citation>
    <scope>NUCLEOTIDE SEQUENCE</scope>
    <source>
        <strain evidence="1">UC10</strain>
    </source>
</reference>
<evidence type="ECO:0008006" key="2">
    <source>
        <dbReference type="Google" id="ProtNLM"/>
    </source>
</evidence>
<dbReference type="InterPro" id="IPR022534">
    <property type="entry name" value="DUF2563"/>
</dbReference>
<gene>
    <name evidence="1" type="ORF">MHPYR_380061</name>
</gene>
<proteinExistence type="predicted"/>